<dbReference type="RefSeq" id="XP_008819357.1">
    <property type="nucleotide sequence ID" value="XM_008821135.1"/>
</dbReference>
<evidence type="ECO:0000313" key="2">
    <source>
        <dbReference type="Proteomes" id="UP000030640"/>
    </source>
</evidence>
<name>W6ZT34_9APIC</name>
<protein>
    <submittedName>
        <fullName evidence="1">Uncharacterized protein</fullName>
    </submittedName>
</protein>
<accession>W6ZT34</accession>
<keyword evidence="2" id="KW-1185">Reference proteome</keyword>
<dbReference type="EMBL" id="KI965558">
    <property type="protein sequence ID" value="EUD64057.1"/>
    <property type="molecule type" value="Genomic_DNA"/>
</dbReference>
<organism evidence="1 2">
    <name type="scientific">Plasmodium inui San Antonio 1</name>
    <dbReference type="NCBI Taxonomy" id="1237626"/>
    <lineage>
        <taxon>Eukaryota</taxon>
        <taxon>Sar</taxon>
        <taxon>Alveolata</taxon>
        <taxon>Apicomplexa</taxon>
        <taxon>Aconoidasida</taxon>
        <taxon>Haemosporida</taxon>
        <taxon>Plasmodiidae</taxon>
        <taxon>Plasmodium</taxon>
        <taxon>Plasmodium (Plasmodium)</taxon>
    </lineage>
</organism>
<sequence>MSIRRFRGKEIIKVMQEKAIFKDIRSIKSNYVAKVKGNRSKIYSAVSVTGNNERVKIILNPHNEDCFTSGT</sequence>
<dbReference type="VEuPathDB" id="PlasmoDB:C922_05564"/>
<dbReference type="Proteomes" id="UP000030640">
    <property type="component" value="Unassembled WGS sequence"/>
</dbReference>
<dbReference type="AlphaFoldDB" id="W6ZT34"/>
<proteinExistence type="predicted"/>
<reference evidence="1 2" key="1">
    <citation type="submission" date="2013-02" db="EMBL/GenBank/DDBJ databases">
        <title>The Genome Sequence of Plasmodium inui San Antonio 1.</title>
        <authorList>
            <consortium name="The Broad Institute Genome Sequencing Platform"/>
            <consortium name="The Broad Institute Genome Sequencing Center for Infectious Disease"/>
            <person name="Neafsey D."/>
            <person name="Cheeseman I."/>
            <person name="Volkman S."/>
            <person name="Adams J."/>
            <person name="Walker B."/>
            <person name="Young S.K."/>
            <person name="Zeng Q."/>
            <person name="Gargeya S."/>
            <person name="Fitzgerald M."/>
            <person name="Haas B."/>
            <person name="Abouelleil A."/>
            <person name="Alvarado L."/>
            <person name="Arachchi H.M."/>
            <person name="Berlin A.M."/>
            <person name="Chapman S.B."/>
            <person name="Dewar J."/>
            <person name="Goldberg J."/>
            <person name="Griggs A."/>
            <person name="Gujja S."/>
            <person name="Hansen M."/>
            <person name="Howarth C."/>
            <person name="Imamovic A."/>
            <person name="Larimer J."/>
            <person name="McCowan C."/>
            <person name="Murphy C."/>
            <person name="Neiman D."/>
            <person name="Pearson M."/>
            <person name="Priest M."/>
            <person name="Roberts A."/>
            <person name="Saif S."/>
            <person name="Shea T."/>
            <person name="Sisk P."/>
            <person name="Sykes S."/>
            <person name="Wortman J."/>
            <person name="Nusbaum C."/>
            <person name="Birren B."/>
        </authorList>
    </citation>
    <scope>NUCLEOTIDE SEQUENCE [LARGE SCALE GENOMIC DNA]</scope>
    <source>
        <strain evidence="1 2">San Antonio 1</strain>
    </source>
</reference>
<dbReference type="GeneID" id="20040838"/>
<evidence type="ECO:0000313" key="1">
    <source>
        <dbReference type="EMBL" id="EUD64057.1"/>
    </source>
</evidence>
<gene>
    <name evidence="1" type="ORF">C922_05564</name>
</gene>